<dbReference type="AlphaFoldDB" id="A0A0B1RQV8"/>
<evidence type="ECO:0000313" key="2">
    <source>
        <dbReference type="EMBL" id="KHJ75453.1"/>
    </source>
</evidence>
<organism evidence="2 3">
    <name type="scientific">Oesophagostomum dentatum</name>
    <name type="common">Nodular worm</name>
    <dbReference type="NCBI Taxonomy" id="61180"/>
    <lineage>
        <taxon>Eukaryota</taxon>
        <taxon>Metazoa</taxon>
        <taxon>Ecdysozoa</taxon>
        <taxon>Nematoda</taxon>
        <taxon>Chromadorea</taxon>
        <taxon>Rhabditida</taxon>
        <taxon>Rhabditina</taxon>
        <taxon>Rhabditomorpha</taxon>
        <taxon>Strongyloidea</taxon>
        <taxon>Strongylidae</taxon>
        <taxon>Oesophagostomum</taxon>
    </lineage>
</organism>
<feature type="compositionally biased region" description="Acidic residues" evidence="1">
    <location>
        <begin position="45"/>
        <end position="61"/>
    </location>
</feature>
<reference evidence="2 3" key="1">
    <citation type="submission" date="2014-03" db="EMBL/GenBank/DDBJ databases">
        <title>Draft genome of the hookworm Oesophagostomum dentatum.</title>
        <authorList>
            <person name="Mitreva M."/>
        </authorList>
    </citation>
    <scope>NUCLEOTIDE SEQUENCE [LARGE SCALE GENOMIC DNA]</scope>
    <source>
        <strain evidence="2 3">OD-Hann</strain>
    </source>
</reference>
<evidence type="ECO:0000256" key="1">
    <source>
        <dbReference type="SAM" id="MobiDB-lite"/>
    </source>
</evidence>
<name>A0A0B1RQV8_OESDE</name>
<protein>
    <submittedName>
        <fullName evidence="2">Uncharacterized protein</fullName>
    </submittedName>
</protein>
<sequence>MKPCHDEGGQPVDYRFEDNTLKLFITVLNNFRRRIKRTVLEEGADLDEFSEGSSSDEECSDMTEIKTE</sequence>
<keyword evidence="3" id="KW-1185">Reference proteome</keyword>
<gene>
    <name evidence="2" type="ORF">OESDEN_24931</name>
</gene>
<evidence type="ECO:0000313" key="3">
    <source>
        <dbReference type="Proteomes" id="UP000053660"/>
    </source>
</evidence>
<dbReference type="OrthoDB" id="5841564at2759"/>
<dbReference type="Proteomes" id="UP000053660">
    <property type="component" value="Unassembled WGS sequence"/>
</dbReference>
<proteinExistence type="predicted"/>
<dbReference type="EMBL" id="KN612732">
    <property type="protein sequence ID" value="KHJ75453.1"/>
    <property type="molecule type" value="Genomic_DNA"/>
</dbReference>
<accession>A0A0B1RQV8</accession>
<feature type="region of interest" description="Disordered" evidence="1">
    <location>
        <begin position="45"/>
        <end position="68"/>
    </location>
</feature>